<dbReference type="AlphaFoldDB" id="A0A2B4S1R3"/>
<feature type="region of interest" description="Disordered" evidence="1">
    <location>
        <begin position="87"/>
        <end position="144"/>
    </location>
</feature>
<dbReference type="Proteomes" id="UP000225706">
    <property type="component" value="Unassembled WGS sequence"/>
</dbReference>
<evidence type="ECO:0000313" key="3">
    <source>
        <dbReference type="Proteomes" id="UP000225706"/>
    </source>
</evidence>
<sequence length="296" mass="31597">MVCEASSVHWDPPGPHGVSQGNTQVHCHQWSQVQWKIYRVRVAPPLRHLSCGRTQVLFLPRQRQMLRCHQTGHFSRTCSLAWSHHTAVSSPNQDRGQAAPELAPGPEVNADAPHGSAHASAVEETAAESHAAAPDVSPEPSDGVVVVEEGDAPSRVVSTGGYLIDKETPAPSGSVKPDLFDESFNSIDEPNSVGEDPILSTVTSLNNFGSIADEPFPPCWADASQLEDDEMPRTPVPFKISASEVSSDGATGLARPSRSPNPRKRSSKKAPGHHSIRKGVTAAARLATSQGVSKKK</sequence>
<accession>A0A2B4S1R3</accession>
<gene>
    <name evidence="2" type="ORF">AWC38_SpisGene12467</name>
</gene>
<reference evidence="3" key="1">
    <citation type="journal article" date="2017" name="bioRxiv">
        <title>Comparative analysis of the genomes of Stylophora pistillata and Acropora digitifera provides evidence for extensive differences between species of corals.</title>
        <authorList>
            <person name="Voolstra C.R."/>
            <person name="Li Y."/>
            <person name="Liew Y.J."/>
            <person name="Baumgarten S."/>
            <person name="Zoccola D."/>
            <person name="Flot J.-F."/>
            <person name="Tambutte S."/>
            <person name="Allemand D."/>
            <person name="Aranda M."/>
        </authorList>
    </citation>
    <scope>NUCLEOTIDE SEQUENCE [LARGE SCALE GENOMIC DNA]</scope>
</reference>
<keyword evidence="3" id="KW-1185">Reference proteome</keyword>
<organism evidence="2 3">
    <name type="scientific">Stylophora pistillata</name>
    <name type="common">Smooth cauliflower coral</name>
    <dbReference type="NCBI Taxonomy" id="50429"/>
    <lineage>
        <taxon>Eukaryota</taxon>
        <taxon>Metazoa</taxon>
        <taxon>Cnidaria</taxon>
        <taxon>Anthozoa</taxon>
        <taxon>Hexacorallia</taxon>
        <taxon>Scleractinia</taxon>
        <taxon>Astrocoeniina</taxon>
        <taxon>Pocilloporidae</taxon>
        <taxon>Stylophora</taxon>
    </lineage>
</organism>
<comment type="caution">
    <text evidence="2">The sequence shown here is derived from an EMBL/GenBank/DDBJ whole genome shotgun (WGS) entry which is preliminary data.</text>
</comment>
<proteinExistence type="predicted"/>
<dbReference type="EMBL" id="LSMT01000222">
    <property type="protein sequence ID" value="PFX22989.1"/>
    <property type="molecule type" value="Genomic_DNA"/>
</dbReference>
<evidence type="ECO:0000256" key="1">
    <source>
        <dbReference type="SAM" id="MobiDB-lite"/>
    </source>
</evidence>
<protein>
    <submittedName>
        <fullName evidence="2">Uncharacterized protein</fullName>
    </submittedName>
</protein>
<feature type="region of interest" description="Disordered" evidence="1">
    <location>
        <begin position="229"/>
        <end position="296"/>
    </location>
</feature>
<name>A0A2B4S1R3_STYPI</name>
<feature type="compositionally biased region" description="Polar residues" evidence="1">
    <location>
        <begin position="287"/>
        <end position="296"/>
    </location>
</feature>
<evidence type="ECO:0000313" key="2">
    <source>
        <dbReference type="EMBL" id="PFX22989.1"/>
    </source>
</evidence>
<feature type="compositionally biased region" description="Basic residues" evidence="1">
    <location>
        <begin position="261"/>
        <end position="277"/>
    </location>
</feature>